<feature type="compositionally biased region" description="Polar residues" evidence="3">
    <location>
        <begin position="571"/>
        <end position="584"/>
    </location>
</feature>
<dbReference type="InterPro" id="IPR045180">
    <property type="entry name" value="La_dom_prot"/>
</dbReference>
<reference evidence="5" key="1">
    <citation type="journal article" date="2020" name="Stud. Mycol.">
        <title>101 Dothideomycetes genomes: a test case for predicting lifestyles and emergence of pathogens.</title>
        <authorList>
            <person name="Haridas S."/>
            <person name="Albert R."/>
            <person name="Binder M."/>
            <person name="Bloem J."/>
            <person name="Labutti K."/>
            <person name="Salamov A."/>
            <person name="Andreopoulos B."/>
            <person name="Baker S."/>
            <person name="Barry K."/>
            <person name="Bills G."/>
            <person name="Bluhm B."/>
            <person name="Cannon C."/>
            <person name="Castanera R."/>
            <person name="Culley D."/>
            <person name="Daum C."/>
            <person name="Ezra D."/>
            <person name="Gonzalez J."/>
            <person name="Henrissat B."/>
            <person name="Kuo A."/>
            <person name="Liang C."/>
            <person name="Lipzen A."/>
            <person name="Lutzoni F."/>
            <person name="Magnuson J."/>
            <person name="Mondo S."/>
            <person name="Nolan M."/>
            <person name="Ohm R."/>
            <person name="Pangilinan J."/>
            <person name="Park H.-J."/>
            <person name="Ramirez L."/>
            <person name="Alfaro M."/>
            <person name="Sun H."/>
            <person name="Tritt A."/>
            <person name="Yoshinaga Y."/>
            <person name="Zwiers L.-H."/>
            <person name="Turgeon B."/>
            <person name="Goodwin S."/>
            <person name="Spatafora J."/>
            <person name="Crous P."/>
            <person name="Grigoriev I."/>
        </authorList>
    </citation>
    <scope>NUCLEOTIDE SEQUENCE</scope>
    <source>
        <strain evidence="5">CBS 207.26</strain>
    </source>
</reference>
<feature type="domain" description="HTH La-type RNA-binding" evidence="4">
    <location>
        <begin position="717"/>
        <end position="811"/>
    </location>
</feature>
<feature type="compositionally biased region" description="Polar residues" evidence="3">
    <location>
        <begin position="398"/>
        <end position="407"/>
    </location>
</feature>
<dbReference type="GO" id="GO:0045727">
    <property type="term" value="P:positive regulation of translation"/>
    <property type="evidence" value="ECO:0007669"/>
    <property type="project" value="TreeGrafter"/>
</dbReference>
<organism evidence="5 6">
    <name type="scientific">Zopfia rhizophila CBS 207.26</name>
    <dbReference type="NCBI Taxonomy" id="1314779"/>
    <lineage>
        <taxon>Eukaryota</taxon>
        <taxon>Fungi</taxon>
        <taxon>Dikarya</taxon>
        <taxon>Ascomycota</taxon>
        <taxon>Pezizomycotina</taxon>
        <taxon>Dothideomycetes</taxon>
        <taxon>Dothideomycetes incertae sedis</taxon>
        <taxon>Zopfiaceae</taxon>
        <taxon>Zopfia</taxon>
    </lineage>
</organism>
<gene>
    <name evidence="5" type="ORF">K469DRAFT_42249</name>
</gene>
<feature type="region of interest" description="Disordered" evidence="3">
    <location>
        <begin position="24"/>
        <end position="637"/>
    </location>
</feature>
<proteinExistence type="predicted"/>
<evidence type="ECO:0000256" key="3">
    <source>
        <dbReference type="SAM" id="MobiDB-lite"/>
    </source>
</evidence>
<keyword evidence="1 2" id="KW-0694">RNA-binding</keyword>
<sequence length="979" mass="103970">MATTPRGSGSDVAATPVPFSYAQAAKGMSSSGTSPVAASKPHSGTITPSKEVNPAPATVPAASGMSWADDAEANETHAEKQTGAREGQVNGVPTSSKQANVQQQTTVSSISSPDLGASSSSTVTKDDDVSSIQNTSSESTWENKSQASTSVDRSTEPSERTADKVKEKGLDRSTFQPLQEAPLPAVNIWKQRADDAKAKAALRSSSAKPATAVSTPAVPNGLPQGPSGKKKSKMDEGDGKGEALTNEVKAKARDEERTSQLRKETRQEADAEKNKKGAKGRPLEKDNKTTTTVLPLPPVRDQESWPTPDSAADERRKAQEKGEKNEKERSQTTTSRPHGKQGWVNVPITPNVIFNTPLPSTAPARRGGRGGGRGGAQSGGRGNAYGTNGSGNAEKDASTPSALPSSDQPRRGRSDGPAARESSPAKGKRTVSDGSTSLKETKPPAVPGNQSSKTTPAPEPETTSRRSSVMTESTPASQISGQSNTFPRQYPSSRPIKGRRGELPGQGDRRKDSDLVSPTKENAASFDGRTSTATQTDGKLAKAKNRRRIGLKGAKSLTITLAPEDGDRRASTVQDGHTAQTKQGPNDRRPFGSFSARERGRGALRGGRAGYQNGHHQFANGHVPSLQSSSTFPLPRSPTSFHPEQNAYFSAPPSNGRNYRGNASRSQSLTTDNMYGRVPTGYPGGPQPIPPIQTYMGGVYDYPMMQPMSAIPFSPFGADQVTLFGMVSMQLEYYFSVENLCKDIFLRKHMDSKGFVFLSVIAEFNRIKQLTADIELIKYACSQSPSIEHIVGADGKDRLRRRDGWEQWVLGMSERHSSAQNDGPKELHNPPVPHPNGFEHSMPRYPEVSAGSPISPVPLAGDLPYQSLNGIHPGSPENLSTSPTESTANGQAADTSNGPTATHGQPNGEADSFSDEQVESLTVIVRKQDQAQPATVPPAATRTFSNGSIDSRSGVPDDTEKMNARLSGLKVNGTGPSQG</sequence>
<dbReference type="EMBL" id="ML994620">
    <property type="protein sequence ID" value="KAF2189535.1"/>
    <property type="molecule type" value="Genomic_DNA"/>
</dbReference>
<dbReference type="GO" id="GO:0003723">
    <property type="term" value="F:RNA binding"/>
    <property type="evidence" value="ECO:0007669"/>
    <property type="project" value="UniProtKB-UniRule"/>
</dbReference>
<name>A0A6A6EEQ1_9PEZI</name>
<dbReference type="CDD" id="cd07323">
    <property type="entry name" value="LAM"/>
    <property type="match status" value="1"/>
</dbReference>
<dbReference type="AlphaFoldDB" id="A0A6A6EEQ1"/>
<feature type="compositionally biased region" description="Low complexity" evidence="3">
    <location>
        <begin position="199"/>
        <end position="210"/>
    </location>
</feature>
<feature type="compositionally biased region" description="Polar residues" evidence="3">
    <location>
        <begin position="528"/>
        <end position="537"/>
    </location>
</feature>
<feature type="compositionally biased region" description="Basic and acidic residues" evidence="3">
    <location>
        <begin position="312"/>
        <end position="330"/>
    </location>
</feature>
<dbReference type="Pfam" id="PF05383">
    <property type="entry name" value="La"/>
    <property type="match status" value="1"/>
</dbReference>
<evidence type="ECO:0000313" key="5">
    <source>
        <dbReference type="EMBL" id="KAF2189535.1"/>
    </source>
</evidence>
<dbReference type="InterPro" id="IPR036390">
    <property type="entry name" value="WH_DNA-bd_sf"/>
</dbReference>
<feature type="compositionally biased region" description="Polar residues" evidence="3">
    <location>
        <begin position="625"/>
        <end position="637"/>
    </location>
</feature>
<feature type="compositionally biased region" description="Gly residues" evidence="3">
    <location>
        <begin position="369"/>
        <end position="383"/>
    </location>
</feature>
<protein>
    <recommendedName>
        <fullName evidence="4">HTH La-type RNA-binding domain-containing protein</fullName>
    </recommendedName>
</protein>
<dbReference type="PANTHER" id="PTHR22792">
    <property type="entry name" value="LUPUS LA PROTEIN-RELATED"/>
    <property type="match status" value="1"/>
</dbReference>
<dbReference type="InterPro" id="IPR006630">
    <property type="entry name" value="La_HTH"/>
</dbReference>
<feature type="compositionally biased region" description="Polar residues" evidence="3">
    <location>
        <begin position="652"/>
        <end position="671"/>
    </location>
</feature>
<feature type="compositionally biased region" description="Basic residues" evidence="3">
    <location>
        <begin position="541"/>
        <end position="550"/>
    </location>
</feature>
<feature type="compositionally biased region" description="Polar residues" evidence="3">
    <location>
        <begin position="91"/>
        <end position="100"/>
    </location>
</feature>
<feature type="region of interest" description="Disordered" evidence="3">
    <location>
        <begin position="649"/>
        <end position="671"/>
    </location>
</feature>
<feature type="compositionally biased region" description="Polar residues" evidence="3">
    <location>
        <begin position="132"/>
        <end position="152"/>
    </location>
</feature>
<feature type="compositionally biased region" description="Basic and acidic residues" evidence="3">
    <location>
        <begin position="815"/>
        <end position="828"/>
    </location>
</feature>
<dbReference type="SUPFAM" id="SSF46785">
    <property type="entry name" value="Winged helix' DNA-binding domain"/>
    <property type="match status" value="1"/>
</dbReference>
<feature type="compositionally biased region" description="Basic and acidic residues" evidence="3">
    <location>
        <begin position="153"/>
        <end position="171"/>
    </location>
</feature>
<dbReference type="InterPro" id="IPR036388">
    <property type="entry name" value="WH-like_DNA-bd_sf"/>
</dbReference>
<feature type="compositionally biased region" description="Basic and acidic residues" evidence="3">
    <location>
        <begin position="74"/>
        <end position="83"/>
    </location>
</feature>
<feature type="compositionally biased region" description="Low complexity" evidence="3">
    <location>
        <begin position="930"/>
        <end position="943"/>
    </location>
</feature>
<dbReference type="SMART" id="SM00715">
    <property type="entry name" value="LA"/>
    <property type="match status" value="1"/>
</dbReference>
<accession>A0A6A6EEQ1</accession>
<feature type="region of interest" description="Disordered" evidence="3">
    <location>
        <begin position="815"/>
        <end position="979"/>
    </location>
</feature>
<evidence type="ECO:0000256" key="1">
    <source>
        <dbReference type="ARBA" id="ARBA00022884"/>
    </source>
</evidence>
<feature type="compositionally biased region" description="Basic and acidic residues" evidence="3">
    <location>
        <begin position="585"/>
        <end position="601"/>
    </location>
</feature>
<feature type="compositionally biased region" description="Polar residues" evidence="3">
    <location>
        <begin position="877"/>
        <end position="905"/>
    </location>
</feature>
<evidence type="ECO:0000313" key="6">
    <source>
        <dbReference type="Proteomes" id="UP000800200"/>
    </source>
</evidence>
<evidence type="ECO:0000256" key="2">
    <source>
        <dbReference type="PROSITE-ProRule" id="PRU00332"/>
    </source>
</evidence>
<feature type="compositionally biased region" description="Basic and acidic residues" evidence="3">
    <location>
        <begin position="248"/>
        <end position="288"/>
    </location>
</feature>
<dbReference type="GO" id="GO:0010494">
    <property type="term" value="C:cytoplasmic stress granule"/>
    <property type="evidence" value="ECO:0007669"/>
    <property type="project" value="TreeGrafter"/>
</dbReference>
<feature type="compositionally biased region" description="Polar residues" evidence="3">
    <location>
        <begin position="465"/>
        <end position="492"/>
    </location>
</feature>
<dbReference type="PANTHER" id="PTHR22792:SF132">
    <property type="entry name" value="LA-RELATED PROTEIN 1"/>
    <property type="match status" value="1"/>
</dbReference>
<evidence type="ECO:0000259" key="4">
    <source>
        <dbReference type="PROSITE" id="PS50961"/>
    </source>
</evidence>
<dbReference type="Proteomes" id="UP000800200">
    <property type="component" value="Unassembled WGS sequence"/>
</dbReference>
<keyword evidence="6" id="KW-1185">Reference proteome</keyword>
<feature type="compositionally biased region" description="Low complexity" evidence="3">
    <location>
        <begin position="101"/>
        <end position="123"/>
    </location>
</feature>
<dbReference type="PROSITE" id="PS50961">
    <property type="entry name" value="HTH_LA"/>
    <property type="match status" value="1"/>
</dbReference>
<feature type="compositionally biased region" description="Polar residues" evidence="3">
    <location>
        <begin position="28"/>
        <end position="50"/>
    </location>
</feature>
<dbReference type="Gene3D" id="1.10.10.10">
    <property type="entry name" value="Winged helix-like DNA-binding domain superfamily/Winged helix DNA-binding domain"/>
    <property type="match status" value="1"/>
</dbReference>
<feature type="compositionally biased region" description="Basic and acidic residues" evidence="3">
    <location>
        <begin position="499"/>
        <end position="514"/>
    </location>
</feature>
<dbReference type="OrthoDB" id="340227at2759"/>
<dbReference type="GO" id="GO:0005829">
    <property type="term" value="C:cytosol"/>
    <property type="evidence" value="ECO:0007669"/>
    <property type="project" value="TreeGrafter"/>
</dbReference>